<feature type="transmembrane region" description="Helical" evidence="2">
    <location>
        <begin position="106"/>
        <end position="128"/>
    </location>
</feature>
<dbReference type="AlphaFoldDB" id="A0A8H4WYE8"/>
<keyword evidence="2" id="KW-0472">Membrane</keyword>
<evidence type="ECO:0000256" key="1">
    <source>
        <dbReference type="SAM" id="MobiDB-lite"/>
    </source>
</evidence>
<keyword evidence="4" id="KW-1185">Reference proteome</keyword>
<keyword evidence="2" id="KW-1133">Transmembrane helix</keyword>
<name>A0A8H4WYE8_9HYPO</name>
<proteinExistence type="predicted"/>
<reference evidence="3" key="1">
    <citation type="journal article" date="2020" name="BMC Genomics">
        <title>Correction to: Identification and distribution of gene clusters required for synthesis of sphingolipid metabolism inhibitors in diverse species of the filamentous fungus Fusarium.</title>
        <authorList>
            <person name="Kim H.S."/>
            <person name="Lohmar J.M."/>
            <person name="Busman M."/>
            <person name="Brown D.W."/>
            <person name="Naumann T.A."/>
            <person name="Divon H.H."/>
            <person name="Lysoe E."/>
            <person name="Uhlig S."/>
            <person name="Proctor R.H."/>
        </authorList>
    </citation>
    <scope>NUCLEOTIDE SEQUENCE</scope>
    <source>
        <strain evidence="3">NRRL 45417</strain>
    </source>
</reference>
<evidence type="ECO:0000256" key="2">
    <source>
        <dbReference type="SAM" id="Phobius"/>
    </source>
</evidence>
<comment type="caution">
    <text evidence="3">The sequence shown here is derived from an EMBL/GenBank/DDBJ whole genome shotgun (WGS) entry which is preliminary data.</text>
</comment>
<evidence type="ECO:0000313" key="4">
    <source>
        <dbReference type="Proteomes" id="UP000604273"/>
    </source>
</evidence>
<keyword evidence="2" id="KW-0812">Transmembrane</keyword>
<sequence>MGSSCIKGAPITIQPPSQVSPLGPDSDAFQQFETCRESANGHLKKYFEYFGHEKIPEDLPGLCARPLQPRGSEADQIAQLAQTNAIKDLVKLDDILGKIKQQERPYIKAISPLIIVWTAFCFTLPYVISQGDPSVFFKIGAISGAFAIAAQVVRKFLQLRKITPLQHKVRGLVRAFKNGTIRYRDLEEVMVSSLS</sequence>
<dbReference type="OrthoDB" id="4990776at2759"/>
<reference evidence="3" key="2">
    <citation type="submission" date="2020-05" db="EMBL/GenBank/DDBJ databases">
        <authorList>
            <person name="Kim H.-S."/>
            <person name="Proctor R.H."/>
            <person name="Brown D.W."/>
        </authorList>
    </citation>
    <scope>NUCLEOTIDE SEQUENCE</scope>
    <source>
        <strain evidence="3">NRRL 45417</strain>
    </source>
</reference>
<dbReference type="EMBL" id="JABFAI010000117">
    <property type="protein sequence ID" value="KAF4954469.1"/>
    <property type="molecule type" value="Genomic_DNA"/>
</dbReference>
<organism evidence="3 4">
    <name type="scientific">Fusarium gaditjirri</name>
    <dbReference type="NCBI Taxonomy" id="282569"/>
    <lineage>
        <taxon>Eukaryota</taxon>
        <taxon>Fungi</taxon>
        <taxon>Dikarya</taxon>
        <taxon>Ascomycota</taxon>
        <taxon>Pezizomycotina</taxon>
        <taxon>Sordariomycetes</taxon>
        <taxon>Hypocreomycetidae</taxon>
        <taxon>Hypocreales</taxon>
        <taxon>Nectriaceae</taxon>
        <taxon>Fusarium</taxon>
        <taxon>Fusarium nisikadoi species complex</taxon>
    </lineage>
</organism>
<accession>A0A8H4WYE8</accession>
<evidence type="ECO:0000313" key="3">
    <source>
        <dbReference type="EMBL" id="KAF4954469.1"/>
    </source>
</evidence>
<feature type="transmembrane region" description="Helical" evidence="2">
    <location>
        <begin position="134"/>
        <end position="153"/>
    </location>
</feature>
<gene>
    <name evidence="3" type="ORF">FGADI_5248</name>
</gene>
<feature type="region of interest" description="Disordered" evidence="1">
    <location>
        <begin position="1"/>
        <end position="25"/>
    </location>
</feature>
<protein>
    <submittedName>
        <fullName evidence="3">Uncharacterized protein</fullName>
    </submittedName>
</protein>
<dbReference type="Proteomes" id="UP000604273">
    <property type="component" value="Unassembled WGS sequence"/>
</dbReference>